<dbReference type="GeneID" id="115468509"/>
<dbReference type="Pfam" id="PF00620">
    <property type="entry name" value="RhoGAP"/>
    <property type="match status" value="1"/>
</dbReference>
<dbReference type="Gene3D" id="3.10.20.90">
    <property type="entry name" value="Phosphatidylinositol 3-kinase Catalytic Subunit, Chain A, domain 1"/>
    <property type="match status" value="1"/>
</dbReference>
<feature type="region of interest" description="Disordered" evidence="6">
    <location>
        <begin position="642"/>
        <end position="674"/>
    </location>
</feature>
<dbReference type="KEGG" id="muo:115468509"/>
<evidence type="ECO:0000256" key="4">
    <source>
        <dbReference type="ARBA" id="ARBA00070254"/>
    </source>
</evidence>
<evidence type="ECO:0000259" key="7">
    <source>
        <dbReference type="PROSITE" id="PS50200"/>
    </source>
</evidence>
<feature type="domain" description="Ras-associating" evidence="7">
    <location>
        <begin position="195"/>
        <end position="315"/>
    </location>
</feature>
<keyword evidence="1" id="KW-0343">GTPase activation</keyword>
<gene>
    <name evidence="10" type="primary">LOC115468509</name>
</gene>
<dbReference type="SUPFAM" id="SSF50729">
    <property type="entry name" value="PH domain-like"/>
    <property type="match status" value="1"/>
</dbReference>
<keyword evidence="2" id="KW-0597">Phosphoprotein</keyword>
<sequence>MEAMSPQQDPVGQARSSSLTGECNVPGLVESKKKLKSLAQRRQSAPSLVLGKALNKSKTLMRESCSSPISPEACPLVQNFISGSRTFLMDGHVQLKTGLQTQERHLFLFTDILVIAKFKSPSHFKLKHRVRICEMWTAFCMEEVYEGSTNPERSFVIGWPTTNCVATFSSPEQKEKWLNFLQSRIKEEKENDYPKSIPLKIFAKDIGNCAYSKTLTITNAETTCDVIKMALQHFGINGSEKDFQLWVTSGKDDAPYPLIGHEHPFGIKMSHIRDAVSRSQVSKDSVCPLDLQGPLLMEQLPRQQQCQFILKPSRLAMDQHLTELSQKPFKRKRSIINWAFWRGSGTQLDNVPLSPTSLTPGKLFGLSLADVCENENLPKPVLDMLSLLYQEGPFTKGIFRRSANAKACRELKERLNSGVQVHLACESVHVTASVFKDFLRNIPGSIFSCNLFDNWLSVMDHGNLEEKIRGIQRLVEQLPRSNVTLLRYLFGVLHSIAQQSETNQMTTFNLAVCIAPSVLWPPTASSAESESEFTKKVSFFVQFLIENCCRIFGEEITSLNRDLSVSSDNREDGSDICSFQLIDSSYDSLENELNDDTDSTFSDLNKKRGQDNRSRDSVLTLSDCDLDQNEVEEEVQIKVLPRSKPMEISSRLHHKSTSHEQSENESLCSNTSGYSSTTVSDVFRGLRRHRRCSEPTIALLASKLRQLNDCHENAARKTSCDAVMSHEEENYLKQLRTLQVEGQKLINRSVTLGIDVSRCSITNQNAEKKDMNNQLQPPSPVRLNICSRNSCSSLSSPGTSPSGSSMSSLDSAFSQFSDYSVFTPSEVASPLDSVFRSQRRQGELSPDLMMSSPFSSVHVSSEVSSSLKPASSSSNAVGMGKDSLECMAQKSPIALRPSTWLKNGTCTVKKWSLKKKEKASRQEEKCSNCVKITVCKADTEYFNVLEDHLCQQKEDAPKSPVPTEVLNAMLKGGICNLSLSQEEKKVKSSLLCQVGTKDKRLNTTQQLNNQNIADKGGENMSCSSISGQSTFPNSNKLSLADKDLSHIPQTVFYGQNVSLPVQMSKRPPFNSFCLDGPQLLNSKPQSSHNQADVSSDDFEQLAKDSIKKTSVCKDTGAHATKFKKNKVLPSNMSSECKIASLKPENHFCVSSQLTKGGEDYFFQPDLHKSLKNKNVASKMEHHTECCSNPEFEAIDQSFFAEGSYV</sequence>
<dbReference type="GO" id="GO:0035023">
    <property type="term" value="P:regulation of Rho protein signal transduction"/>
    <property type="evidence" value="ECO:0007669"/>
    <property type="project" value="InterPro"/>
</dbReference>
<feature type="compositionally biased region" description="Polar residues" evidence="6">
    <location>
        <begin position="664"/>
        <end position="674"/>
    </location>
</feature>
<dbReference type="Gene3D" id="2.30.29.30">
    <property type="entry name" value="Pleckstrin-homology domain (PH domain)/Phosphotyrosine-binding domain (PTB)"/>
    <property type="match status" value="1"/>
</dbReference>
<dbReference type="InterPro" id="IPR047887">
    <property type="entry name" value="ARHGAP20_PH"/>
</dbReference>
<dbReference type="PANTHER" id="PTHR23179:SF28">
    <property type="entry name" value="RHO GTPASE-ACTIVATING PROTEIN 20"/>
    <property type="match status" value="1"/>
</dbReference>
<evidence type="ECO:0000256" key="3">
    <source>
        <dbReference type="ARBA" id="ARBA00055252"/>
    </source>
</evidence>
<reference evidence="10" key="1">
    <citation type="submission" date="2025-08" db="UniProtKB">
        <authorList>
            <consortium name="RefSeq"/>
        </authorList>
    </citation>
    <scope>IDENTIFICATION</scope>
</reference>
<dbReference type="Gene3D" id="1.10.555.10">
    <property type="entry name" value="Rho GTPase activation protein"/>
    <property type="match status" value="1"/>
</dbReference>
<dbReference type="InterPro" id="IPR008936">
    <property type="entry name" value="Rho_GTPase_activation_prot"/>
</dbReference>
<evidence type="ECO:0000256" key="5">
    <source>
        <dbReference type="ARBA" id="ARBA00083374"/>
    </source>
</evidence>
<dbReference type="PROSITE" id="PS50200">
    <property type="entry name" value="RA"/>
    <property type="match status" value="1"/>
</dbReference>
<dbReference type="CDD" id="cd13319">
    <property type="entry name" value="PH_RARhoGAP"/>
    <property type="match status" value="1"/>
</dbReference>
<dbReference type="InterPro" id="IPR001849">
    <property type="entry name" value="PH_domain"/>
</dbReference>
<evidence type="ECO:0000259" key="8">
    <source>
        <dbReference type="PROSITE" id="PS50238"/>
    </source>
</evidence>
<dbReference type="CDD" id="cd17115">
    <property type="entry name" value="RA_RHG20"/>
    <property type="match status" value="1"/>
</dbReference>
<evidence type="ECO:0000256" key="6">
    <source>
        <dbReference type="SAM" id="MobiDB-lite"/>
    </source>
</evidence>
<dbReference type="InterPro" id="IPR047888">
    <property type="entry name" value="ARHGAP20_RA"/>
</dbReference>
<protein>
    <recommendedName>
        <fullName evidence="4">Rho GTPase-activating protein 20</fullName>
    </recommendedName>
    <alternativeName>
        <fullName evidence="5">Rho-type GTPase-activating protein 20</fullName>
    </alternativeName>
</protein>
<dbReference type="PANTHER" id="PTHR23179">
    <property type="entry name" value="T-CELL ACTIVATION RHO GTPASE ACTIVATING PROTEIN-RELATED"/>
    <property type="match status" value="1"/>
</dbReference>
<feature type="region of interest" description="Disordered" evidence="6">
    <location>
        <begin position="1"/>
        <end position="24"/>
    </location>
</feature>
<dbReference type="OrthoDB" id="9994905at2759"/>
<dbReference type="GO" id="GO:0005096">
    <property type="term" value="F:GTPase activator activity"/>
    <property type="evidence" value="ECO:0007669"/>
    <property type="project" value="UniProtKB-KW"/>
</dbReference>
<feature type="domain" description="Rho-GAP" evidence="8">
    <location>
        <begin position="366"/>
        <end position="552"/>
    </location>
</feature>
<dbReference type="InterPro" id="IPR029071">
    <property type="entry name" value="Ubiquitin-like_domsf"/>
</dbReference>
<dbReference type="GO" id="GO:0007165">
    <property type="term" value="P:signal transduction"/>
    <property type="evidence" value="ECO:0007669"/>
    <property type="project" value="InterPro"/>
</dbReference>
<dbReference type="SMART" id="SM00324">
    <property type="entry name" value="RhoGAP"/>
    <property type="match status" value="1"/>
</dbReference>
<evidence type="ECO:0000256" key="2">
    <source>
        <dbReference type="ARBA" id="ARBA00022553"/>
    </source>
</evidence>
<dbReference type="InParanoid" id="A0A6P7Y019"/>
<dbReference type="Proteomes" id="UP000515156">
    <property type="component" value="Chromosome 4"/>
</dbReference>
<dbReference type="Pfam" id="PF00788">
    <property type="entry name" value="RA"/>
    <property type="match status" value="1"/>
</dbReference>
<proteinExistence type="predicted"/>
<dbReference type="FunFam" id="2.30.29.30:FF:000217">
    <property type="entry name" value="Rho GTPase activating protein 20"/>
    <property type="match status" value="1"/>
</dbReference>
<dbReference type="InterPro" id="IPR047886">
    <property type="entry name" value="ARHGAP20-like_RhoGAP"/>
</dbReference>
<dbReference type="CDD" id="cd04402">
    <property type="entry name" value="RhoGAP_ARHGAP20"/>
    <property type="match status" value="1"/>
</dbReference>
<keyword evidence="9" id="KW-1185">Reference proteome</keyword>
<name>A0A6P7Y019_9AMPH</name>
<dbReference type="AlphaFoldDB" id="A0A6P7Y019"/>
<dbReference type="SUPFAM" id="SSF48350">
    <property type="entry name" value="GTPase activation domain, GAP"/>
    <property type="match status" value="1"/>
</dbReference>
<dbReference type="InterPro" id="IPR011993">
    <property type="entry name" value="PH-like_dom_sf"/>
</dbReference>
<dbReference type="Pfam" id="PF22286">
    <property type="entry name" value="RHG20_PH"/>
    <property type="match status" value="1"/>
</dbReference>
<feature type="compositionally biased region" description="Polar residues" evidence="6">
    <location>
        <begin position="1"/>
        <end position="21"/>
    </location>
</feature>
<dbReference type="SMART" id="SM00233">
    <property type="entry name" value="PH"/>
    <property type="match status" value="1"/>
</dbReference>
<dbReference type="PROSITE" id="PS50238">
    <property type="entry name" value="RHOGAP"/>
    <property type="match status" value="1"/>
</dbReference>
<evidence type="ECO:0000313" key="9">
    <source>
        <dbReference type="Proteomes" id="UP000515156"/>
    </source>
</evidence>
<dbReference type="InterPro" id="IPR000159">
    <property type="entry name" value="RA_dom"/>
</dbReference>
<dbReference type="SUPFAM" id="SSF54236">
    <property type="entry name" value="Ubiquitin-like"/>
    <property type="match status" value="1"/>
</dbReference>
<dbReference type="FunCoup" id="A0A6P7Y019">
    <property type="interactions" value="827"/>
</dbReference>
<accession>A0A6P7Y019</accession>
<dbReference type="InterPro" id="IPR000198">
    <property type="entry name" value="RhoGAP_dom"/>
</dbReference>
<evidence type="ECO:0000313" key="10">
    <source>
        <dbReference type="RefSeq" id="XP_030056139.1"/>
    </source>
</evidence>
<dbReference type="RefSeq" id="XP_030056139.1">
    <property type="nucleotide sequence ID" value="XM_030200279.1"/>
</dbReference>
<evidence type="ECO:0000256" key="1">
    <source>
        <dbReference type="ARBA" id="ARBA00022468"/>
    </source>
</evidence>
<organism evidence="9 10">
    <name type="scientific">Microcaecilia unicolor</name>
    <dbReference type="NCBI Taxonomy" id="1415580"/>
    <lineage>
        <taxon>Eukaryota</taxon>
        <taxon>Metazoa</taxon>
        <taxon>Chordata</taxon>
        <taxon>Craniata</taxon>
        <taxon>Vertebrata</taxon>
        <taxon>Euteleostomi</taxon>
        <taxon>Amphibia</taxon>
        <taxon>Gymnophiona</taxon>
        <taxon>Siphonopidae</taxon>
        <taxon>Microcaecilia</taxon>
    </lineage>
</organism>
<comment type="function">
    <text evidence="3">GTPase activator for the Rho-type GTPases by converting them to an inactive GDP-bound state.</text>
</comment>
<dbReference type="FunFam" id="1.10.555.10:FF:000025">
    <property type="entry name" value="Rho GTPase-activating protein 20"/>
    <property type="match status" value="1"/>
</dbReference>